<dbReference type="Proteomes" id="UP000010310">
    <property type="component" value="Unassembled WGS sequence"/>
</dbReference>
<evidence type="ECO:0000313" key="2">
    <source>
        <dbReference type="Proteomes" id="UP000010310"/>
    </source>
</evidence>
<proteinExistence type="predicted"/>
<evidence type="ECO:0000313" key="1">
    <source>
        <dbReference type="EMBL" id="EKO36992.1"/>
    </source>
</evidence>
<reference evidence="1 2" key="1">
    <citation type="submission" date="2012-09" db="EMBL/GenBank/DDBJ databases">
        <authorList>
            <person name="Dupont C.L."/>
            <person name="Rusch D.B."/>
            <person name="Lombardo M.-J."/>
            <person name="Novotny M."/>
            <person name="Yee-Greenbaum J."/>
            <person name="Laskin R."/>
        </authorList>
    </citation>
    <scope>NUCLEOTIDE SEQUENCE [LARGE SCALE GENOMIC DNA]</scope>
    <source>
        <strain evidence="1">SAR86E</strain>
    </source>
</reference>
<dbReference type="AlphaFoldDB" id="K6FED8"/>
<dbReference type="EMBL" id="AMWX01000001">
    <property type="protein sequence ID" value="EKO36992.1"/>
    <property type="molecule type" value="Genomic_DNA"/>
</dbReference>
<comment type="caution">
    <text evidence="1">The sequence shown here is derived from an EMBL/GenBank/DDBJ whole genome shotgun (WGS) entry which is preliminary data.</text>
</comment>
<dbReference type="STRING" id="1208365.B273_0088"/>
<keyword evidence="2" id="KW-1185">Reference proteome</keyword>
<gene>
    <name evidence="1" type="ORF">B273_0088</name>
</gene>
<evidence type="ECO:0008006" key="3">
    <source>
        <dbReference type="Google" id="ProtNLM"/>
    </source>
</evidence>
<accession>K6FED8</accession>
<name>K6FED8_9GAMM</name>
<sequence>MTKYEYKIVDHSNSTSMGYSNEETEEFKLAHKDAVHWKYEMSMIELNKLGQEGWELVTQDGASQIYLRRPL</sequence>
<organism evidence="1 2">
    <name type="scientific">SAR86 cluster bacterium SAR86E</name>
    <dbReference type="NCBI Taxonomy" id="1208365"/>
    <lineage>
        <taxon>Bacteria</taxon>
        <taxon>Pseudomonadati</taxon>
        <taxon>Pseudomonadota</taxon>
        <taxon>Gammaproteobacteria</taxon>
        <taxon>SAR86 cluster</taxon>
    </lineage>
</organism>
<protein>
    <recommendedName>
        <fullName evidence="3">DUF4177 domain-containing protein</fullName>
    </recommendedName>
</protein>